<protein>
    <submittedName>
        <fullName evidence="1">Uncharacterized protein</fullName>
    </submittedName>
</protein>
<dbReference type="AlphaFoldDB" id="A0A1X7VHJ3"/>
<dbReference type="InParanoid" id="A0A1X7VHJ3"/>
<name>A0A1X7VHJ3_AMPQE</name>
<reference evidence="1" key="1">
    <citation type="submission" date="2017-05" db="UniProtKB">
        <authorList>
            <consortium name="EnsemblMetazoa"/>
        </authorList>
    </citation>
    <scope>IDENTIFICATION</scope>
</reference>
<organism evidence="1">
    <name type="scientific">Amphimedon queenslandica</name>
    <name type="common">Sponge</name>
    <dbReference type="NCBI Taxonomy" id="400682"/>
    <lineage>
        <taxon>Eukaryota</taxon>
        <taxon>Metazoa</taxon>
        <taxon>Porifera</taxon>
        <taxon>Demospongiae</taxon>
        <taxon>Heteroscleromorpha</taxon>
        <taxon>Haplosclerida</taxon>
        <taxon>Niphatidae</taxon>
        <taxon>Amphimedon</taxon>
    </lineage>
</organism>
<sequence>MDQLKDGLTCFVVLQLIRDYPLLMKPLFQSDGKTGLTSSALLHVFKIVWSPERSNARKCKEPVIFGWTNYVHECGSTGRTLGEICILLESYPTTQMMMKIASRGSTSSLFIGQLLHLFPKACYAVQADAVPLAVLHIVVADEETPDALFKNSCRPRSGGGRSCLSKGVSYKI</sequence>
<evidence type="ECO:0000313" key="1">
    <source>
        <dbReference type="EnsemblMetazoa" id="Aqu2.1.39506_001"/>
    </source>
</evidence>
<proteinExistence type="predicted"/>
<accession>A0A1X7VHJ3</accession>
<dbReference type="EnsemblMetazoa" id="Aqu2.1.39506_001">
    <property type="protein sequence ID" value="Aqu2.1.39506_001"/>
    <property type="gene ID" value="Aqu2.1.39506"/>
</dbReference>